<name>A0A067TD34_GALM3</name>
<feature type="transmembrane region" description="Helical" evidence="1">
    <location>
        <begin position="203"/>
        <end position="228"/>
    </location>
</feature>
<accession>A0A067TD34</accession>
<dbReference type="STRING" id="685588.A0A067TD34"/>
<evidence type="ECO:0000256" key="1">
    <source>
        <dbReference type="SAM" id="Phobius"/>
    </source>
</evidence>
<dbReference type="Proteomes" id="UP000027222">
    <property type="component" value="Unassembled WGS sequence"/>
</dbReference>
<reference evidence="3" key="1">
    <citation type="journal article" date="2014" name="Proc. Natl. Acad. Sci. U.S.A.">
        <title>Extensive sampling of basidiomycete genomes demonstrates inadequacy of the white-rot/brown-rot paradigm for wood decay fungi.</title>
        <authorList>
            <person name="Riley R."/>
            <person name="Salamov A.A."/>
            <person name="Brown D.W."/>
            <person name="Nagy L.G."/>
            <person name="Floudas D."/>
            <person name="Held B.W."/>
            <person name="Levasseur A."/>
            <person name="Lombard V."/>
            <person name="Morin E."/>
            <person name="Otillar R."/>
            <person name="Lindquist E.A."/>
            <person name="Sun H."/>
            <person name="LaButti K.M."/>
            <person name="Schmutz J."/>
            <person name="Jabbour D."/>
            <person name="Luo H."/>
            <person name="Baker S.E."/>
            <person name="Pisabarro A.G."/>
            <person name="Walton J.D."/>
            <person name="Blanchette R.A."/>
            <person name="Henrissat B."/>
            <person name="Martin F."/>
            <person name="Cullen D."/>
            <person name="Hibbett D.S."/>
            <person name="Grigoriev I.V."/>
        </authorList>
    </citation>
    <scope>NUCLEOTIDE SEQUENCE [LARGE SCALE GENOMIC DNA]</scope>
    <source>
        <strain evidence="3">CBS 339.88</strain>
    </source>
</reference>
<gene>
    <name evidence="2" type="ORF">GALMADRAFT_417399</name>
</gene>
<evidence type="ECO:0000313" key="3">
    <source>
        <dbReference type="Proteomes" id="UP000027222"/>
    </source>
</evidence>
<dbReference type="Pfam" id="PF14494">
    <property type="entry name" value="DUF4436"/>
    <property type="match status" value="1"/>
</dbReference>
<feature type="transmembrane region" description="Helical" evidence="1">
    <location>
        <begin position="260"/>
        <end position="285"/>
    </location>
</feature>
<dbReference type="AlphaFoldDB" id="A0A067TD34"/>
<keyword evidence="1" id="KW-1133">Transmembrane helix</keyword>
<keyword evidence="1" id="KW-0472">Membrane</keyword>
<dbReference type="HOGENOM" id="CLU_059593_0_0_1"/>
<sequence length="321" mass="35865">MSSFLRVLATQPLFFLGHIYNVNVPMRTISVSWLIGGCGDYGFEPMPTNAPTGCGAPNMPVDVYLDGSSRPSFSYDPLAHPWDFRGSTDRNETMNVQSLNQFQTTYLVDLHTQRLLLGKMTHNFDQQYFYPFDTFHLGTNLIAMSPESNTTSFKITTVGFSDYVNGFVPVFDAVPSRTRINGTIVDSHYGELTVSRNNTARTFVMILLIVNWALTGVVVYITAGTLVLGSKIGDGILVLPVTVILTLPALRALFVENPPFGILIDILGLFMQMIIVSLCSLILLFNSLTQKTEQRQYQEVGINLHRWPGEGYQPTNQPYER</sequence>
<dbReference type="InterPro" id="IPR027948">
    <property type="entry name" value="DUF4436"/>
</dbReference>
<feature type="transmembrane region" description="Helical" evidence="1">
    <location>
        <begin position="235"/>
        <end position="254"/>
    </location>
</feature>
<evidence type="ECO:0000313" key="2">
    <source>
        <dbReference type="EMBL" id="KDR76883.1"/>
    </source>
</evidence>
<keyword evidence="1" id="KW-0812">Transmembrane</keyword>
<dbReference type="OrthoDB" id="2923771at2759"/>
<organism evidence="2 3">
    <name type="scientific">Galerina marginata (strain CBS 339.88)</name>
    <dbReference type="NCBI Taxonomy" id="685588"/>
    <lineage>
        <taxon>Eukaryota</taxon>
        <taxon>Fungi</taxon>
        <taxon>Dikarya</taxon>
        <taxon>Basidiomycota</taxon>
        <taxon>Agaricomycotina</taxon>
        <taxon>Agaricomycetes</taxon>
        <taxon>Agaricomycetidae</taxon>
        <taxon>Agaricales</taxon>
        <taxon>Agaricineae</taxon>
        <taxon>Strophariaceae</taxon>
        <taxon>Galerina</taxon>
    </lineage>
</organism>
<protein>
    <recommendedName>
        <fullName evidence="4">Transmembrane protein</fullName>
    </recommendedName>
</protein>
<dbReference type="EMBL" id="KL142377">
    <property type="protein sequence ID" value="KDR76883.1"/>
    <property type="molecule type" value="Genomic_DNA"/>
</dbReference>
<evidence type="ECO:0008006" key="4">
    <source>
        <dbReference type="Google" id="ProtNLM"/>
    </source>
</evidence>
<keyword evidence="3" id="KW-1185">Reference proteome</keyword>
<proteinExistence type="predicted"/>